<dbReference type="Gene3D" id="2.60.40.1180">
    <property type="entry name" value="Golgi alpha-mannosidase II"/>
    <property type="match status" value="2"/>
</dbReference>
<keyword evidence="7" id="KW-1185">Reference proteome</keyword>
<gene>
    <name evidence="6" type="ORF">O0I10_001300</name>
</gene>
<dbReference type="SUPFAM" id="SSF74650">
    <property type="entry name" value="Galactose mutarotase-like"/>
    <property type="match status" value="1"/>
</dbReference>
<dbReference type="GO" id="GO:0030246">
    <property type="term" value="F:carbohydrate binding"/>
    <property type="evidence" value="ECO:0007669"/>
    <property type="project" value="InterPro"/>
</dbReference>
<evidence type="ECO:0000259" key="3">
    <source>
        <dbReference type="Pfam" id="PF01055"/>
    </source>
</evidence>
<evidence type="ECO:0000259" key="4">
    <source>
        <dbReference type="Pfam" id="PF13802"/>
    </source>
</evidence>
<dbReference type="InterPro" id="IPR011013">
    <property type="entry name" value="Gal_mutarotase_sf_dom"/>
</dbReference>
<dbReference type="InterPro" id="IPR000322">
    <property type="entry name" value="Glyco_hydro_31_TIM"/>
</dbReference>
<dbReference type="Proteomes" id="UP001234581">
    <property type="component" value="Unassembled WGS sequence"/>
</dbReference>
<dbReference type="InterPro" id="IPR025887">
    <property type="entry name" value="Glyco_hydro_31_N_dom"/>
</dbReference>
<feature type="domain" description="Glycoside hydrolase family 31 N-terminal" evidence="4">
    <location>
        <begin position="29"/>
        <end position="211"/>
    </location>
</feature>
<dbReference type="SUPFAM" id="SSF51011">
    <property type="entry name" value="Glycosyl hydrolase domain"/>
    <property type="match status" value="1"/>
</dbReference>
<dbReference type="GO" id="GO:0004553">
    <property type="term" value="F:hydrolase activity, hydrolyzing O-glycosyl compounds"/>
    <property type="evidence" value="ECO:0007669"/>
    <property type="project" value="InterPro"/>
</dbReference>
<dbReference type="Pfam" id="PF13802">
    <property type="entry name" value="Gal_mutarotas_2"/>
    <property type="match status" value="1"/>
</dbReference>
<proteinExistence type="inferred from homology"/>
<dbReference type="GO" id="GO:0005975">
    <property type="term" value="P:carbohydrate metabolic process"/>
    <property type="evidence" value="ECO:0007669"/>
    <property type="project" value="InterPro"/>
</dbReference>
<sequence>MRQTLPEGYTHDEGIPHPVTFRNPDGNVLELYVVASNVIRVRHLTANSNNNNNVDRPRVSVDVPPTIQQDQPLFSINTTTSSKESKYVQVETPDIRVNVELPYLRLVWHDKKDGTTFAEDLPRRAYAYGGGKIYHYRKRISGDKYYGLGERTGNLNLAGRRFRLERLDSMGYDAENQDPLYKFSPFYLTLSHDGARAHGVFYTSMSLSTFDFGQELDAMWGPYTMYEAETQGPLEYVVMYGPSVPSVVRTFSLLTGAPRHLPPRFGFGYLASSMAYAEVDNAQERIEQFVADCRKHDIPCDGMHLSSGYTVMPDSGDRCVFTWNRERFPDPEGMAQRLREQGVHVFANIKPWLLHDSHPDFPAVRDSKGLVWQHDGKGPSEVWQWRAGRHTMGKASYIDFTSQAGYSYWQQQVRTKLIDKGYHLWLDNNEFAMLDDNDTYACEVKPDGYHNLVVNEATTTSSREAGTPLQTLLMAQASYNALREARPTERPFLITRSAVPYCQQLVTQTWSGDNNTEWKTIGYNVSMGAGAALCAVPTGYGHDVGGFSGPKPDPELFVRWVQQGILWPRFCIHSYNTDDTVTEPWMYDETLPTIREAMQLRYRLIPYLYSLHVIHCYRACQPMVRPVFYDFQDDPKTHEQQFEFMLGPDLLVVPMIESGTTTRTVYLPSGASWYHYQSGRYCEGGQMVSVDSTLEDAACPFFVKAGSMLAFGKVMNHVHALPDNERRVQIFPERTTTGERRTFTLIEDDGKTLYHEQGGAFAEVRLWMEATESIIRVGLEILHDGYFPDYDTVWVTCPIQSETRQLVFVDPQFSGQEYQPKDLERIVDDTTLHCYYGIPVPWNRQAQK</sequence>
<dbReference type="PANTHER" id="PTHR22762">
    <property type="entry name" value="ALPHA-GLUCOSIDASE"/>
    <property type="match status" value="1"/>
</dbReference>
<dbReference type="Pfam" id="PF01055">
    <property type="entry name" value="Glyco_hydro_31_2nd"/>
    <property type="match status" value="1"/>
</dbReference>
<evidence type="ECO:0000259" key="5">
    <source>
        <dbReference type="Pfam" id="PF21365"/>
    </source>
</evidence>
<dbReference type="InterPro" id="IPR013780">
    <property type="entry name" value="Glyco_hydro_b"/>
</dbReference>
<dbReference type="Pfam" id="PF21365">
    <property type="entry name" value="Glyco_hydro_31_3rd"/>
    <property type="match status" value="1"/>
</dbReference>
<keyword evidence="2" id="KW-0326">Glycosidase</keyword>
<dbReference type="PANTHER" id="PTHR22762:SF165">
    <property type="entry name" value="PUTATIVE (AFU_ORTHOLOGUE AFUA_1G06560)-RELATED"/>
    <property type="match status" value="1"/>
</dbReference>
<comment type="caution">
    <text evidence="6">The sequence shown here is derived from an EMBL/GenBank/DDBJ whole genome shotgun (WGS) entry which is preliminary data.</text>
</comment>
<keyword evidence="2" id="KW-0378">Hydrolase</keyword>
<dbReference type="Gene3D" id="2.60.40.1760">
    <property type="entry name" value="glycosyl hydrolase (family 31)"/>
    <property type="match status" value="1"/>
</dbReference>
<dbReference type="InterPro" id="IPR048395">
    <property type="entry name" value="Glyco_hydro_31_C"/>
</dbReference>
<accession>A0AAD8DIL6</accession>
<dbReference type="CDD" id="cd14752">
    <property type="entry name" value="GH31_N"/>
    <property type="match status" value="1"/>
</dbReference>
<evidence type="ECO:0000313" key="6">
    <source>
        <dbReference type="EMBL" id="KAJ8663123.1"/>
    </source>
</evidence>
<dbReference type="RefSeq" id="XP_058348035.1">
    <property type="nucleotide sequence ID" value="XM_058481397.1"/>
</dbReference>
<evidence type="ECO:0000256" key="1">
    <source>
        <dbReference type="ARBA" id="ARBA00007806"/>
    </source>
</evidence>
<evidence type="ECO:0000313" key="7">
    <source>
        <dbReference type="Proteomes" id="UP001234581"/>
    </source>
</evidence>
<comment type="similarity">
    <text evidence="1 2">Belongs to the glycosyl hydrolase 31 family.</text>
</comment>
<name>A0AAD8DIL6_9FUNG</name>
<evidence type="ECO:0000256" key="2">
    <source>
        <dbReference type="RuleBase" id="RU361185"/>
    </source>
</evidence>
<feature type="domain" description="Glycoside hydrolase family 31 TIM barrel" evidence="3">
    <location>
        <begin position="260"/>
        <end position="611"/>
    </location>
</feature>
<dbReference type="Gene3D" id="3.20.20.80">
    <property type="entry name" value="Glycosidases"/>
    <property type="match status" value="1"/>
</dbReference>
<organism evidence="6 7">
    <name type="scientific">Lichtheimia ornata</name>
    <dbReference type="NCBI Taxonomy" id="688661"/>
    <lineage>
        <taxon>Eukaryota</taxon>
        <taxon>Fungi</taxon>
        <taxon>Fungi incertae sedis</taxon>
        <taxon>Mucoromycota</taxon>
        <taxon>Mucoromycotina</taxon>
        <taxon>Mucoromycetes</taxon>
        <taxon>Mucorales</taxon>
        <taxon>Lichtheimiaceae</taxon>
        <taxon>Lichtheimia</taxon>
    </lineage>
</organism>
<dbReference type="GeneID" id="83208718"/>
<dbReference type="AlphaFoldDB" id="A0AAD8DIL6"/>
<protein>
    <recommendedName>
        <fullName evidence="8">Glycoside hydrolase family 31 protein</fullName>
    </recommendedName>
</protein>
<feature type="domain" description="Glycosyl hydrolase family 31 C-terminal" evidence="5">
    <location>
        <begin position="621"/>
        <end position="709"/>
    </location>
</feature>
<evidence type="ECO:0008006" key="8">
    <source>
        <dbReference type="Google" id="ProtNLM"/>
    </source>
</evidence>
<reference evidence="6 7" key="1">
    <citation type="submission" date="2023-03" db="EMBL/GenBank/DDBJ databases">
        <title>Genome sequence of Lichtheimia ornata CBS 291.66.</title>
        <authorList>
            <person name="Mohabir J.T."/>
            <person name="Shea T.P."/>
            <person name="Kurbessoian T."/>
            <person name="Berby B."/>
            <person name="Fontaine J."/>
            <person name="Livny J."/>
            <person name="Gnirke A."/>
            <person name="Stajich J.E."/>
            <person name="Cuomo C.A."/>
        </authorList>
    </citation>
    <scope>NUCLEOTIDE SEQUENCE [LARGE SCALE GENOMIC DNA]</scope>
    <source>
        <strain evidence="6">CBS 291.66</strain>
    </source>
</reference>
<dbReference type="SUPFAM" id="SSF51445">
    <property type="entry name" value="(Trans)glycosidases"/>
    <property type="match status" value="1"/>
</dbReference>
<dbReference type="InterPro" id="IPR017853">
    <property type="entry name" value="GH"/>
</dbReference>
<dbReference type="EMBL" id="JARTCD010000003">
    <property type="protein sequence ID" value="KAJ8663123.1"/>
    <property type="molecule type" value="Genomic_DNA"/>
</dbReference>